<dbReference type="Pfam" id="PF01702">
    <property type="entry name" value="TGT"/>
    <property type="match status" value="1"/>
</dbReference>
<reference evidence="2" key="1">
    <citation type="submission" date="2020-02" db="EMBL/GenBank/DDBJ databases">
        <authorList>
            <person name="Meier V. D."/>
        </authorList>
    </citation>
    <scope>NUCLEOTIDE SEQUENCE</scope>
    <source>
        <strain evidence="2">AVDCRST_MAG33</strain>
    </source>
</reference>
<dbReference type="GO" id="GO:0006400">
    <property type="term" value="P:tRNA modification"/>
    <property type="evidence" value="ECO:0007669"/>
    <property type="project" value="InterPro"/>
</dbReference>
<gene>
    <name evidence="2" type="ORF">AVDCRST_MAG33-2673</name>
</gene>
<protein>
    <submittedName>
        <fullName evidence="2">Queuine tRNA-ribosyltransferase</fullName>
        <ecNumber evidence="2">2.4.2.29</ecNumber>
    </submittedName>
</protein>
<sequence length="45" mass="4945">MTETIFRFDLLTSDTGSRARRGRITTTRGVVQTPAFMPVGTQATV</sequence>
<keyword evidence="2" id="KW-0328">Glycosyltransferase</keyword>
<dbReference type="AlphaFoldDB" id="A0A6J4VB26"/>
<feature type="non-terminal residue" evidence="2">
    <location>
        <position position="45"/>
    </location>
</feature>
<dbReference type="InterPro" id="IPR002616">
    <property type="entry name" value="tRNA_ribo_trans-like"/>
</dbReference>
<evidence type="ECO:0000259" key="1">
    <source>
        <dbReference type="Pfam" id="PF01702"/>
    </source>
</evidence>
<keyword evidence="2" id="KW-0808">Transferase</keyword>
<dbReference type="SUPFAM" id="SSF51713">
    <property type="entry name" value="tRNA-guanine transglycosylase"/>
    <property type="match status" value="1"/>
</dbReference>
<organism evidence="2">
    <name type="scientific">uncultured Thermomicrobiales bacterium</name>
    <dbReference type="NCBI Taxonomy" id="1645740"/>
    <lineage>
        <taxon>Bacteria</taxon>
        <taxon>Pseudomonadati</taxon>
        <taxon>Thermomicrobiota</taxon>
        <taxon>Thermomicrobia</taxon>
        <taxon>Thermomicrobiales</taxon>
        <taxon>environmental samples</taxon>
    </lineage>
</organism>
<feature type="domain" description="tRNA-guanine(15) transglycosylase-like" evidence="1">
    <location>
        <begin position="18"/>
        <end position="45"/>
    </location>
</feature>
<name>A0A6J4VB26_9BACT</name>
<proteinExistence type="predicted"/>
<dbReference type="GO" id="GO:0016757">
    <property type="term" value="F:glycosyltransferase activity"/>
    <property type="evidence" value="ECO:0007669"/>
    <property type="project" value="UniProtKB-KW"/>
</dbReference>
<dbReference type="Gene3D" id="3.20.20.105">
    <property type="entry name" value="Queuine tRNA-ribosyltransferase-like"/>
    <property type="match status" value="1"/>
</dbReference>
<dbReference type="InterPro" id="IPR036511">
    <property type="entry name" value="TGT-like_sf"/>
</dbReference>
<dbReference type="EMBL" id="CADCWK010000325">
    <property type="protein sequence ID" value="CAA9572426.1"/>
    <property type="molecule type" value="Genomic_DNA"/>
</dbReference>
<dbReference type="EC" id="2.4.2.29" evidence="2"/>
<evidence type="ECO:0000313" key="2">
    <source>
        <dbReference type="EMBL" id="CAA9572426.1"/>
    </source>
</evidence>
<accession>A0A6J4VB26</accession>